<evidence type="ECO:0000259" key="4">
    <source>
        <dbReference type="Pfam" id="PF13302"/>
    </source>
</evidence>
<keyword evidence="1 5" id="KW-0808">Transferase</keyword>
<name>A0A5D0G1U8_9FLAO</name>
<dbReference type="SUPFAM" id="SSF55729">
    <property type="entry name" value="Acyl-CoA N-acyltransferases (Nat)"/>
    <property type="match status" value="1"/>
</dbReference>
<dbReference type="PANTHER" id="PTHR43792">
    <property type="entry name" value="GNAT FAMILY, PUTATIVE (AFU_ORTHOLOGUE AFUA_3G00765)-RELATED-RELATED"/>
    <property type="match status" value="1"/>
</dbReference>
<evidence type="ECO:0000256" key="1">
    <source>
        <dbReference type="ARBA" id="ARBA00022679"/>
    </source>
</evidence>
<evidence type="ECO:0000313" key="6">
    <source>
        <dbReference type="Proteomes" id="UP000324550"/>
    </source>
</evidence>
<reference evidence="5 6" key="1">
    <citation type="submission" date="2019-08" db="EMBL/GenBank/DDBJ databases">
        <title>Formosa sediminis sp. nov., isolated from marine sediment.</title>
        <authorList>
            <person name="Cao W.R."/>
        </authorList>
    </citation>
    <scope>NUCLEOTIDE SEQUENCE [LARGE SCALE GENOMIC DNA]</scope>
    <source>
        <strain evidence="5 6">1494</strain>
    </source>
</reference>
<dbReference type="GO" id="GO:0016747">
    <property type="term" value="F:acyltransferase activity, transferring groups other than amino-acyl groups"/>
    <property type="evidence" value="ECO:0007669"/>
    <property type="project" value="InterPro"/>
</dbReference>
<keyword evidence="6" id="KW-1185">Reference proteome</keyword>
<dbReference type="Gene3D" id="3.40.630.30">
    <property type="match status" value="1"/>
</dbReference>
<dbReference type="Proteomes" id="UP000324550">
    <property type="component" value="Unassembled WGS sequence"/>
</dbReference>
<dbReference type="InterPro" id="IPR016181">
    <property type="entry name" value="Acyl_CoA_acyltransferase"/>
</dbReference>
<dbReference type="OrthoDB" id="883856at2"/>
<protein>
    <submittedName>
        <fullName evidence="5">GNAT family N-acetyltransferase</fullName>
    </submittedName>
</protein>
<proteinExistence type="inferred from homology"/>
<dbReference type="AlphaFoldDB" id="A0A5D0G1U8"/>
<dbReference type="InterPro" id="IPR000182">
    <property type="entry name" value="GNAT_dom"/>
</dbReference>
<dbReference type="InterPro" id="IPR051531">
    <property type="entry name" value="N-acetyltransferase"/>
</dbReference>
<comment type="similarity">
    <text evidence="3">Belongs to the acetyltransferase family. RimJ subfamily.</text>
</comment>
<gene>
    <name evidence="5" type="ORF">FVF61_13175</name>
</gene>
<dbReference type="Pfam" id="PF13302">
    <property type="entry name" value="Acetyltransf_3"/>
    <property type="match status" value="1"/>
</dbReference>
<evidence type="ECO:0000256" key="2">
    <source>
        <dbReference type="ARBA" id="ARBA00023315"/>
    </source>
</evidence>
<dbReference type="PANTHER" id="PTHR43792:SF8">
    <property type="entry name" value="[RIBOSOMAL PROTEIN US5]-ALANINE N-ACETYLTRANSFERASE"/>
    <property type="match status" value="1"/>
</dbReference>
<evidence type="ECO:0000313" key="5">
    <source>
        <dbReference type="EMBL" id="TYA52289.1"/>
    </source>
</evidence>
<evidence type="ECO:0000256" key="3">
    <source>
        <dbReference type="ARBA" id="ARBA00038502"/>
    </source>
</evidence>
<feature type="domain" description="N-acetyltransferase" evidence="4">
    <location>
        <begin position="10"/>
        <end position="151"/>
    </location>
</feature>
<keyword evidence="2" id="KW-0012">Acyltransferase</keyword>
<dbReference type="RefSeq" id="WP_148457170.1">
    <property type="nucleotide sequence ID" value="NZ_VSFC01000062.1"/>
</dbReference>
<organism evidence="5 6">
    <name type="scientific">Formosa maritima</name>
    <dbReference type="NCBI Taxonomy" id="2592046"/>
    <lineage>
        <taxon>Bacteria</taxon>
        <taxon>Pseudomonadati</taxon>
        <taxon>Bacteroidota</taxon>
        <taxon>Flavobacteriia</taxon>
        <taxon>Flavobacteriales</taxon>
        <taxon>Flavobacteriaceae</taxon>
        <taxon>Formosa</taxon>
    </lineage>
</organism>
<dbReference type="EMBL" id="VSFC01000062">
    <property type="protein sequence ID" value="TYA52289.1"/>
    <property type="molecule type" value="Genomic_DNA"/>
</dbReference>
<sequence length="179" mass="20190">MTFSTETFKLEALKQDDASSLNALMITNGKSFQKYLPKTLAQNLSESDSKEYILKKNKAIQTQSEFTFALKDMDTNKVAGLVILKNIDETSKQGEFAYCIGNKFSGKGWITQSIKAATKFAFEELGLQSLQIIIHKTNLSSINVAKRCGFQWTKTLENAFTPTGKNAINMELYELQYER</sequence>
<comment type="caution">
    <text evidence="5">The sequence shown here is derived from an EMBL/GenBank/DDBJ whole genome shotgun (WGS) entry which is preliminary data.</text>
</comment>
<accession>A0A5D0G1U8</accession>